<evidence type="ECO:0000313" key="1">
    <source>
        <dbReference type="EMBL" id="GIJ56708.1"/>
    </source>
</evidence>
<comment type="caution">
    <text evidence="1">The sequence shown here is derived from an EMBL/GenBank/DDBJ whole genome shotgun (WGS) entry which is preliminary data.</text>
</comment>
<sequence>MVTHLLSREQARRIAVRAQYLSRERPAGLLDLVRQLTLLQVDLTQAVAPSADLVAWSRLGAAYSPKDLEAALGNQALVELQALIRPAEDIALYRADMAAWDERNGMLGGWRESNRNWVAANRGCRLDILSLLRTDGPLPAREIPDTCEVSWRSSGWTNNRNVLKMLEFMEVRGEVAVVGRQGGRDRLWDLAERAYPDDDVVPAAEAAVTRAERRLRSLGIARERGPECPIEPQDVGKVGEPAVVDGVKGTWRVDPAQLDQPFAGRAALLSPIDRLVYDRKRMVEIFEFDYQLEMYKPAAKRRWGYYALPILYGDRLVGKVDATADRPAGVLRVDAVHRDVPFTKAMTSAVDREIRSLATFLGLKPTMP</sequence>
<dbReference type="InterPro" id="IPR009351">
    <property type="entry name" value="AlkZ-like"/>
</dbReference>
<protein>
    <recommendedName>
        <fullName evidence="3">Winged helix-turn-helix domain-containing protein</fullName>
    </recommendedName>
</protein>
<evidence type="ECO:0008006" key="3">
    <source>
        <dbReference type="Google" id="ProtNLM"/>
    </source>
</evidence>
<accession>A0A8J3Z884</accession>
<dbReference type="PANTHER" id="PTHR30528:SF0">
    <property type="entry name" value="CYTOPLASMIC PROTEIN"/>
    <property type="match status" value="1"/>
</dbReference>
<dbReference type="Pfam" id="PF06224">
    <property type="entry name" value="AlkZ-like"/>
    <property type="match status" value="1"/>
</dbReference>
<proteinExistence type="predicted"/>
<organism evidence="1 2">
    <name type="scientific">Virgisporangium aurantiacum</name>
    <dbReference type="NCBI Taxonomy" id="175570"/>
    <lineage>
        <taxon>Bacteria</taxon>
        <taxon>Bacillati</taxon>
        <taxon>Actinomycetota</taxon>
        <taxon>Actinomycetes</taxon>
        <taxon>Micromonosporales</taxon>
        <taxon>Micromonosporaceae</taxon>
        <taxon>Virgisporangium</taxon>
    </lineage>
</organism>
<dbReference type="EMBL" id="BOPG01000025">
    <property type="protein sequence ID" value="GIJ56708.1"/>
    <property type="molecule type" value="Genomic_DNA"/>
</dbReference>
<dbReference type="PANTHER" id="PTHR30528">
    <property type="entry name" value="CYTOPLASMIC PROTEIN"/>
    <property type="match status" value="1"/>
</dbReference>
<gene>
    <name evidence="1" type="ORF">Vau01_042240</name>
</gene>
<dbReference type="Proteomes" id="UP000612585">
    <property type="component" value="Unassembled WGS sequence"/>
</dbReference>
<name>A0A8J3Z884_9ACTN</name>
<evidence type="ECO:0000313" key="2">
    <source>
        <dbReference type="Proteomes" id="UP000612585"/>
    </source>
</evidence>
<reference evidence="1" key="1">
    <citation type="submission" date="2021-01" db="EMBL/GenBank/DDBJ databases">
        <title>Whole genome shotgun sequence of Virgisporangium aurantiacum NBRC 16421.</title>
        <authorList>
            <person name="Komaki H."/>
            <person name="Tamura T."/>
        </authorList>
    </citation>
    <scope>NUCLEOTIDE SEQUENCE</scope>
    <source>
        <strain evidence="1">NBRC 16421</strain>
    </source>
</reference>
<keyword evidence="2" id="KW-1185">Reference proteome</keyword>
<dbReference type="AlphaFoldDB" id="A0A8J3Z884"/>